<reference evidence="1" key="1">
    <citation type="journal article" date="2015" name="Nature">
        <title>Complex archaea that bridge the gap between prokaryotes and eukaryotes.</title>
        <authorList>
            <person name="Spang A."/>
            <person name="Saw J.H."/>
            <person name="Jorgensen S.L."/>
            <person name="Zaremba-Niedzwiedzka K."/>
            <person name="Martijn J."/>
            <person name="Lind A.E."/>
            <person name="van Eijk R."/>
            <person name="Schleper C."/>
            <person name="Guy L."/>
            <person name="Ettema T.J."/>
        </authorList>
    </citation>
    <scope>NUCLEOTIDE SEQUENCE</scope>
</reference>
<comment type="caution">
    <text evidence="1">The sequence shown here is derived from an EMBL/GenBank/DDBJ whole genome shotgun (WGS) entry which is preliminary data.</text>
</comment>
<dbReference type="EMBL" id="LAZR01002821">
    <property type="protein sequence ID" value="KKN25195.1"/>
    <property type="molecule type" value="Genomic_DNA"/>
</dbReference>
<name>A0A0F9P068_9ZZZZ</name>
<gene>
    <name evidence="1" type="ORF">LCGC14_0887210</name>
</gene>
<accession>A0A0F9P068</accession>
<protein>
    <submittedName>
        <fullName evidence="1">Uncharacterized protein</fullName>
    </submittedName>
</protein>
<dbReference type="AlphaFoldDB" id="A0A0F9P068"/>
<proteinExistence type="predicted"/>
<organism evidence="1">
    <name type="scientific">marine sediment metagenome</name>
    <dbReference type="NCBI Taxonomy" id="412755"/>
    <lineage>
        <taxon>unclassified sequences</taxon>
        <taxon>metagenomes</taxon>
        <taxon>ecological metagenomes</taxon>
    </lineage>
</organism>
<evidence type="ECO:0000313" key="1">
    <source>
        <dbReference type="EMBL" id="KKN25195.1"/>
    </source>
</evidence>
<sequence>MTRYATAEEKITCKNCTVEFTEREFGKGRTCPSCFKNPFRIFKLRVRTGVRIRYNEIRARGYAIGADFN</sequence>